<organism evidence="1 2">
    <name type="scientific">Panagrolaimus davidi</name>
    <dbReference type="NCBI Taxonomy" id="227884"/>
    <lineage>
        <taxon>Eukaryota</taxon>
        <taxon>Metazoa</taxon>
        <taxon>Ecdysozoa</taxon>
        <taxon>Nematoda</taxon>
        <taxon>Chromadorea</taxon>
        <taxon>Rhabditida</taxon>
        <taxon>Tylenchina</taxon>
        <taxon>Panagrolaimomorpha</taxon>
        <taxon>Panagrolaimoidea</taxon>
        <taxon>Panagrolaimidae</taxon>
        <taxon>Panagrolaimus</taxon>
    </lineage>
</organism>
<dbReference type="WBParaSite" id="PDA_v2.g4275.t1">
    <property type="protein sequence ID" value="PDA_v2.g4275.t1"/>
    <property type="gene ID" value="PDA_v2.g4275"/>
</dbReference>
<name>A0A914QM04_9BILA</name>
<dbReference type="AlphaFoldDB" id="A0A914QM04"/>
<evidence type="ECO:0000313" key="1">
    <source>
        <dbReference type="Proteomes" id="UP000887578"/>
    </source>
</evidence>
<keyword evidence="1" id="KW-1185">Reference proteome</keyword>
<protein>
    <submittedName>
        <fullName evidence="2">Uncharacterized protein</fullName>
    </submittedName>
</protein>
<sequence length="308" mass="36396">MIISKETYVKCCPSYKEAVDKLETKIAQINNSNVNAALKSVKLYDAIMDFSRSYLTPREYWNFLMQDKDVRVYIYDVEEWKNSCRVIAKGALLHFCYNSEWTAIKYQIGGGVYHYFNAYDDTHLKLLDFQSDFYLQSGKRERVNNSRGFVFPHFCFYYPYLPSMRIFTKCTERAQFALAVKVPNSWSGFGMIYGLNDRAVWGKGFNLNVNGTPKLHPYIVTDLDLVYPHNRLQECMEEYEKKSSPSESLMKRYQEMNSLYCKIKSVEDDVEEWFYALLETGDFSFVMQNVENRLGKCLFDIKLWKLRY</sequence>
<proteinExistence type="predicted"/>
<accession>A0A914QM04</accession>
<evidence type="ECO:0000313" key="2">
    <source>
        <dbReference type="WBParaSite" id="PDA_v2.g4275.t1"/>
    </source>
</evidence>
<dbReference type="Proteomes" id="UP000887578">
    <property type="component" value="Unplaced"/>
</dbReference>
<reference evidence="2" key="1">
    <citation type="submission" date="2022-11" db="UniProtKB">
        <authorList>
            <consortium name="WormBaseParasite"/>
        </authorList>
    </citation>
    <scope>IDENTIFICATION</scope>
</reference>